<evidence type="ECO:0000256" key="3">
    <source>
        <dbReference type="ARBA" id="ARBA00022759"/>
    </source>
</evidence>
<dbReference type="GO" id="GO:0004519">
    <property type="term" value="F:endonuclease activity"/>
    <property type="evidence" value="ECO:0007669"/>
    <property type="project" value="UniProtKB-KW"/>
</dbReference>
<keyword evidence="8" id="KW-0548">Nucleotidyltransferase</keyword>
<name>A0A4Y2LHR7_ARAVE</name>
<dbReference type="GO" id="GO:0003887">
    <property type="term" value="F:DNA-directed DNA polymerase activity"/>
    <property type="evidence" value="ECO:0007669"/>
    <property type="project" value="UniProtKB-KW"/>
</dbReference>
<sequence length="270" mass="30931">MVDECMLKALDIQVEMLVKGKWNPGSLTNVWYEPESRDKISSPLVLLSIRDSLNLQILNKEHNGVIEGENRIIVEAARSMLHAKHLPEKLWAEAVNTIAYDLNITGPTPVAGKSPYEIWFKRQPSVDLQNFLALNTLFKSQSRKEGSLVPDKNDFVLSRDVVSKDEIMSEETTIEIFQTESTEEVCEEDASCIDAREETDIKNIVDLNTSLKTKVYNLRNRLQMQKSSRFDAFVMLAERKEPFTFQEAINSPSRKEWRCYAEELNSLKGN</sequence>
<dbReference type="GO" id="GO:0003964">
    <property type="term" value="F:RNA-directed DNA polymerase activity"/>
    <property type="evidence" value="ECO:0007669"/>
    <property type="project" value="UniProtKB-KW"/>
</dbReference>
<dbReference type="Gene3D" id="3.30.420.10">
    <property type="entry name" value="Ribonuclease H-like superfamily/Ribonuclease H"/>
    <property type="match status" value="1"/>
</dbReference>
<evidence type="ECO:0000313" key="11">
    <source>
        <dbReference type="Proteomes" id="UP000499080"/>
    </source>
</evidence>
<keyword evidence="1" id="KW-0540">Nuclease</keyword>
<keyword evidence="8" id="KW-0808">Transferase</keyword>
<dbReference type="PANTHER" id="PTHR42648:SF11">
    <property type="entry name" value="TRANSPOSON TY4-P GAG-POL POLYPROTEIN"/>
    <property type="match status" value="1"/>
</dbReference>
<dbReference type="Proteomes" id="UP000499080">
    <property type="component" value="Unassembled WGS sequence"/>
</dbReference>
<dbReference type="AlphaFoldDB" id="A0A4Y2LHR7"/>
<evidence type="ECO:0000256" key="8">
    <source>
        <dbReference type="ARBA" id="ARBA00022932"/>
    </source>
</evidence>
<keyword evidence="11" id="KW-1185">Reference proteome</keyword>
<evidence type="ECO:0008006" key="12">
    <source>
        <dbReference type="Google" id="ProtNLM"/>
    </source>
</evidence>
<comment type="caution">
    <text evidence="10">The sequence shown here is derived from an EMBL/GenBank/DDBJ whole genome shotgun (WGS) entry which is preliminary data.</text>
</comment>
<keyword evidence="4" id="KW-0378">Hydrolase</keyword>
<evidence type="ECO:0000256" key="1">
    <source>
        <dbReference type="ARBA" id="ARBA00022722"/>
    </source>
</evidence>
<keyword evidence="5" id="KW-0460">Magnesium</keyword>
<dbReference type="OrthoDB" id="6569203at2759"/>
<keyword evidence="6" id="KW-0229">DNA integration</keyword>
<keyword evidence="9" id="KW-0233">DNA recombination</keyword>
<evidence type="ECO:0000256" key="9">
    <source>
        <dbReference type="ARBA" id="ARBA00023172"/>
    </source>
</evidence>
<dbReference type="GO" id="GO:0046872">
    <property type="term" value="F:metal ion binding"/>
    <property type="evidence" value="ECO:0007669"/>
    <property type="project" value="UniProtKB-KW"/>
</dbReference>
<keyword evidence="2" id="KW-0479">Metal-binding</keyword>
<evidence type="ECO:0000256" key="6">
    <source>
        <dbReference type="ARBA" id="ARBA00022908"/>
    </source>
</evidence>
<reference evidence="10 11" key="1">
    <citation type="journal article" date="2019" name="Sci. Rep.">
        <title>Orb-weaving spider Araneus ventricosus genome elucidates the spidroin gene catalogue.</title>
        <authorList>
            <person name="Kono N."/>
            <person name="Nakamura H."/>
            <person name="Ohtoshi R."/>
            <person name="Moran D.A.P."/>
            <person name="Shinohara A."/>
            <person name="Yoshida Y."/>
            <person name="Fujiwara M."/>
            <person name="Mori M."/>
            <person name="Tomita M."/>
            <person name="Arakawa K."/>
        </authorList>
    </citation>
    <scope>NUCLEOTIDE SEQUENCE [LARGE SCALE GENOMIC DNA]</scope>
</reference>
<evidence type="ECO:0000256" key="7">
    <source>
        <dbReference type="ARBA" id="ARBA00022918"/>
    </source>
</evidence>
<keyword evidence="7" id="KW-0695">RNA-directed DNA polymerase</keyword>
<dbReference type="InterPro" id="IPR012337">
    <property type="entry name" value="RNaseH-like_sf"/>
</dbReference>
<protein>
    <recommendedName>
        <fullName evidence="12">Retrovirus-related Pol polyprotein from transposon TNT 1-94</fullName>
    </recommendedName>
</protein>
<dbReference type="PANTHER" id="PTHR42648">
    <property type="entry name" value="TRANSPOSASE, PUTATIVE-RELATED"/>
    <property type="match status" value="1"/>
</dbReference>
<dbReference type="InterPro" id="IPR036397">
    <property type="entry name" value="RNaseH_sf"/>
</dbReference>
<evidence type="ECO:0000313" key="10">
    <source>
        <dbReference type="EMBL" id="GBN14094.1"/>
    </source>
</evidence>
<dbReference type="SUPFAM" id="SSF53098">
    <property type="entry name" value="Ribonuclease H-like"/>
    <property type="match status" value="1"/>
</dbReference>
<evidence type="ECO:0000256" key="2">
    <source>
        <dbReference type="ARBA" id="ARBA00022723"/>
    </source>
</evidence>
<dbReference type="GO" id="GO:0016787">
    <property type="term" value="F:hydrolase activity"/>
    <property type="evidence" value="ECO:0007669"/>
    <property type="project" value="UniProtKB-KW"/>
</dbReference>
<proteinExistence type="predicted"/>
<keyword evidence="8" id="KW-0239">DNA-directed DNA polymerase</keyword>
<dbReference type="GO" id="GO:0015074">
    <property type="term" value="P:DNA integration"/>
    <property type="evidence" value="ECO:0007669"/>
    <property type="project" value="UniProtKB-KW"/>
</dbReference>
<organism evidence="10 11">
    <name type="scientific">Araneus ventricosus</name>
    <name type="common">Orbweaver spider</name>
    <name type="synonym">Epeira ventricosa</name>
    <dbReference type="NCBI Taxonomy" id="182803"/>
    <lineage>
        <taxon>Eukaryota</taxon>
        <taxon>Metazoa</taxon>
        <taxon>Ecdysozoa</taxon>
        <taxon>Arthropoda</taxon>
        <taxon>Chelicerata</taxon>
        <taxon>Arachnida</taxon>
        <taxon>Araneae</taxon>
        <taxon>Araneomorphae</taxon>
        <taxon>Entelegynae</taxon>
        <taxon>Araneoidea</taxon>
        <taxon>Araneidae</taxon>
        <taxon>Araneus</taxon>
    </lineage>
</organism>
<evidence type="ECO:0000256" key="5">
    <source>
        <dbReference type="ARBA" id="ARBA00022842"/>
    </source>
</evidence>
<accession>A0A4Y2LHR7</accession>
<gene>
    <name evidence="10" type="ORF">AVEN_244343_1</name>
</gene>
<dbReference type="EMBL" id="BGPR01005864">
    <property type="protein sequence ID" value="GBN14094.1"/>
    <property type="molecule type" value="Genomic_DNA"/>
</dbReference>
<keyword evidence="3" id="KW-0255">Endonuclease</keyword>
<dbReference type="GO" id="GO:0006310">
    <property type="term" value="P:DNA recombination"/>
    <property type="evidence" value="ECO:0007669"/>
    <property type="project" value="UniProtKB-KW"/>
</dbReference>
<dbReference type="GO" id="GO:0003676">
    <property type="term" value="F:nucleic acid binding"/>
    <property type="evidence" value="ECO:0007669"/>
    <property type="project" value="InterPro"/>
</dbReference>
<evidence type="ECO:0000256" key="4">
    <source>
        <dbReference type="ARBA" id="ARBA00022801"/>
    </source>
</evidence>
<dbReference type="InterPro" id="IPR039537">
    <property type="entry name" value="Retrotran_Ty1/copia-like"/>
</dbReference>